<name>A0A236F7T9_ECOLX</name>
<evidence type="ECO:0000313" key="1">
    <source>
        <dbReference type="EMBL" id="GCO26894.1"/>
    </source>
</evidence>
<gene>
    <name evidence="1" type="ORF">ExPECSC038_02164</name>
</gene>
<protein>
    <submittedName>
        <fullName evidence="1">Uncharacterized protein</fullName>
    </submittedName>
</protein>
<dbReference type="EMBL" id="BFIH01000044">
    <property type="protein sequence ID" value="GCO26894.1"/>
    <property type="molecule type" value="Genomic_DNA"/>
</dbReference>
<proteinExistence type="predicted"/>
<dbReference type="AlphaFoldDB" id="A0A236F7T9"/>
<comment type="caution">
    <text evidence="1">The sequence shown here is derived from an EMBL/GenBank/DDBJ whole genome shotgun (WGS) entry which is preliminary data.</text>
</comment>
<organism evidence="1 2">
    <name type="scientific">Escherichia coli</name>
    <dbReference type="NCBI Taxonomy" id="562"/>
    <lineage>
        <taxon>Bacteria</taxon>
        <taxon>Pseudomonadati</taxon>
        <taxon>Pseudomonadota</taxon>
        <taxon>Gammaproteobacteria</taxon>
        <taxon>Enterobacterales</taxon>
        <taxon>Enterobacteriaceae</taxon>
        <taxon>Escherichia</taxon>
    </lineage>
</organism>
<dbReference type="Proteomes" id="UP000300926">
    <property type="component" value="Unassembled WGS sequence"/>
</dbReference>
<sequence length="1091" mass="126872">MKKNSLNVILDTVFSAKSINGEKSHSFISYKLVKAVENLSGYDLDLFLNRAINHPNFPSNMDFSLRTVFTIEQSNTIEFKNFISELVWYKHIFIRYKKHLNDILSAKARLEKLVLFATGSECIKYLDEIESSYGVSFWSIDARLLINKVLLNESNGLYVKSILSKTHYKLTEFMLQQLLFKHQVHNFDDFSKNLIKILDDMRTTQDNGYARNLADGISSFLIPLEFDKNIDLKNRTLAPFTNLPLIDQFIIFQRTISDLQLHGNGLRNSELSLIAEINSFIKNNYLNNILDGRERNIENIDEHYKSVIRRYTIGDYTGCISEINSVRTQKTILPLIEIYAKSHVYLDKKISDSCIFNKLTNWLIAIIKCDRRAGKYIDEFELLASKIYFNSNSSSLFFTLYNLISDNHNKLNISRINLTKNGSFVTSLHLNITIKELWTELGIKENEIPKYRLFKFKDLANLSFDEIKKHYEVYNDNVIIRSEYLKDYTNFLLENEKYELCIQFIAENCIGNPANYYYFPIRKIIDFVKDNIFDYASVALSILIDIFVKSTSNTSNELLLESYESLVDISNINRPSTHYCSKQLTPLEHYFLKFICIPSVMDSDPSFTGTDDLKKERIAIIDLLLKEHDDADLLKEKDEIIDEISFEEIKTKYETGKIFVDIENLKRAKLERYRYYFDALKDSLILGLEPPEDFALITDDGNITAIPSGDTNSIIHELLKELISDFVKNENYGLDKYLSADIRHGVFENQLRSSAEKSQLITDMDGTGQYSKSNLIIETYPLINPIINNEIGTAIADFSYHFDIELAKANSWFNVKTMLISESQQGMIDFLISVDMFNSFKAAVSNQASFEKFFDACINFMWERTFRCLNDIKERLHYEFKRNILDLIATLRHQIDIYRRRSSMREIQEKIDLLAESINKEIATVCDWLNVLEYNEEKIYKISSVMQACRKTFFNIHHCSDDAIVFDSMYHDDEPKLSYKEAKPLITSIITALNNAMAYGNKKIFISIKPEEKSWKITIRNLIIETKNRTTNQILQEIDDKIKRGDNSLNIKEGGAGIYKIYDLLCSLPQRFNVNHCIQNNEFILNIEIKK</sequence>
<accession>A0A236F7T9</accession>
<reference evidence="1 2" key="1">
    <citation type="submission" date="2018-04" db="EMBL/GenBank/DDBJ databases">
        <title>Large scale genomics of bovine and human commensal E. coli to reveal the emerging process of EHEC.</title>
        <authorList>
            <person name="Arimizu Y."/>
            <person name="Ogura Y."/>
        </authorList>
    </citation>
    <scope>NUCLEOTIDE SEQUENCE [LARGE SCALE GENOMIC DNA]</scope>
    <source>
        <strain evidence="1 2">ECSC038</strain>
    </source>
</reference>
<dbReference type="RefSeq" id="WP_000742272.1">
    <property type="nucleotide sequence ID" value="NZ_BDRW01000019.1"/>
</dbReference>
<evidence type="ECO:0000313" key="2">
    <source>
        <dbReference type="Proteomes" id="UP000300926"/>
    </source>
</evidence>